<sequence length="248" mass="29214">MFVKPSDTDKQSKINFRIIPEVQSTCNEDCLKPFLLSLRASFVSGNNYERLVNTCEKLREVYNCVDRKKKCQMNHFFEILMDGVKYMCIEHPADCKHSCRAHKIMTGWFIYLAMRSTTLFRPGIKGSPPRVNPFFFRKITTEACSILECYFFCLKAKYNSRCYGIGGSMLMEVIARPLFQMHNSMVLGPIWNILRIMMPSRCNFLLTDSGLAWHRIDEKLDHDLREFYKNRTEPLVKFRYLVVFNDNF</sequence>
<name>A0A0N5CZS0_THECL</name>
<feature type="domain" description="Chondroitin proteoglycan 4" evidence="1">
    <location>
        <begin position="26"/>
        <end position="98"/>
    </location>
</feature>
<dbReference type="EMBL" id="UYYF01004379">
    <property type="protein sequence ID" value="VDN03304.1"/>
    <property type="molecule type" value="Genomic_DNA"/>
</dbReference>
<dbReference type="AlphaFoldDB" id="A0A0N5CZS0"/>
<evidence type="ECO:0000313" key="2">
    <source>
        <dbReference type="EMBL" id="VDN03304.1"/>
    </source>
</evidence>
<organism evidence="4">
    <name type="scientific">Thelazia callipaeda</name>
    <name type="common">Oriental eyeworm</name>
    <name type="synonym">Parasitic nematode</name>
    <dbReference type="NCBI Taxonomy" id="103827"/>
    <lineage>
        <taxon>Eukaryota</taxon>
        <taxon>Metazoa</taxon>
        <taxon>Ecdysozoa</taxon>
        <taxon>Nematoda</taxon>
        <taxon>Chromadorea</taxon>
        <taxon>Rhabditida</taxon>
        <taxon>Spirurina</taxon>
        <taxon>Spiruromorpha</taxon>
        <taxon>Thelazioidea</taxon>
        <taxon>Thelaziidae</taxon>
        <taxon>Thelazia</taxon>
    </lineage>
</organism>
<dbReference type="Proteomes" id="UP000276776">
    <property type="component" value="Unassembled WGS sequence"/>
</dbReference>
<accession>A0A0N5CZS0</accession>
<reference evidence="2 3" key="2">
    <citation type="submission" date="2018-11" db="EMBL/GenBank/DDBJ databases">
        <authorList>
            <consortium name="Pathogen Informatics"/>
        </authorList>
    </citation>
    <scope>NUCLEOTIDE SEQUENCE [LARGE SCALE GENOMIC DNA]</scope>
</reference>
<proteinExistence type="predicted"/>
<dbReference type="PANTHER" id="PTHR37442">
    <property type="entry name" value="F18A1.7 PROTEIN-RELATED"/>
    <property type="match status" value="1"/>
</dbReference>
<keyword evidence="3" id="KW-1185">Reference proteome</keyword>
<dbReference type="OMA" id="RLVNTCE"/>
<dbReference type="InterPro" id="IPR053123">
    <property type="entry name" value="CPG4-like"/>
</dbReference>
<dbReference type="Pfam" id="PF15481">
    <property type="entry name" value="CPG4"/>
    <property type="match status" value="1"/>
</dbReference>
<dbReference type="InterPro" id="IPR029153">
    <property type="entry name" value="CPG4"/>
</dbReference>
<dbReference type="OrthoDB" id="5854862at2759"/>
<evidence type="ECO:0000259" key="1">
    <source>
        <dbReference type="Pfam" id="PF15481"/>
    </source>
</evidence>
<gene>
    <name evidence="2" type="ORF">TCLT_LOCUS5993</name>
</gene>
<dbReference type="PANTHER" id="PTHR37442:SF2">
    <property type="entry name" value="CHONDROITIN PROTEOGLYCAN 4"/>
    <property type="match status" value="1"/>
</dbReference>
<evidence type="ECO:0000313" key="4">
    <source>
        <dbReference type="WBParaSite" id="TCLT_0000600401-mRNA-1"/>
    </source>
</evidence>
<protein>
    <submittedName>
        <fullName evidence="4">CPG4 domain-containing protein</fullName>
    </submittedName>
</protein>
<evidence type="ECO:0000313" key="3">
    <source>
        <dbReference type="Proteomes" id="UP000276776"/>
    </source>
</evidence>
<dbReference type="WBParaSite" id="TCLT_0000600401-mRNA-1">
    <property type="protein sequence ID" value="TCLT_0000600401-mRNA-1"/>
    <property type="gene ID" value="TCLT_0000600401"/>
</dbReference>
<reference evidence="4" key="1">
    <citation type="submission" date="2017-02" db="UniProtKB">
        <authorList>
            <consortium name="WormBaseParasite"/>
        </authorList>
    </citation>
    <scope>IDENTIFICATION</scope>
</reference>
<dbReference type="STRING" id="103827.A0A0N5CZS0"/>